<evidence type="ECO:0000313" key="4">
    <source>
        <dbReference type="Proteomes" id="UP000255066"/>
    </source>
</evidence>
<reference evidence="2 4" key="2">
    <citation type="submission" date="2018-06" db="EMBL/GenBank/DDBJ databases">
        <authorList>
            <consortium name="Pathogen Informatics"/>
            <person name="Doyle S."/>
        </authorList>
    </citation>
    <scope>NUCLEOTIDE SEQUENCE [LARGE SCALE GENOMIC DNA]</scope>
    <source>
        <strain evidence="2 4">NCTC12437</strain>
    </source>
</reference>
<dbReference type="Proteomes" id="UP000054735">
    <property type="component" value="Unassembled WGS sequence"/>
</dbReference>
<dbReference type="AlphaFoldDB" id="A0A378IDC1"/>
<evidence type="ECO:0000313" key="2">
    <source>
        <dbReference type="EMBL" id="STX33238.1"/>
    </source>
</evidence>
<gene>
    <name evidence="1" type="ORF">Lbir_2353</name>
    <name evidence="2" type="ORF">NCTC12437_03059</name>
</gene>
<dbReference type="EMBL" id="LNXT01000044">
    <property type="protein sequence ID" value="KTC68820.1"/>
    <property type="molecule type" value="Genomic_DNA"/>
</dbReference>
<protein>
    <submittedName>
        <fullName evidence="2">Uncharacterized protein</fullName>
    </submittedName>
</protein>
<keyword evidence="3" id="KW-1185">Reference proteome</keyword>
<sequence length="255" mass="28266">MSGYTLFGYVFGQGQQQAGTAVQTENNFSNALSLPRFTRPTSPFSASDEGHRKMLTAYTDKFNKALKEYHSLNVFTLVLLSVSAGSYLLSFALSTVLLSVISGFGAGYELKSIGDKQLKYKEALNDLIAVYSWAMGKETGDHSVKLNCPEVRALIMTLGHYVPASTIITWKDEQQEQTSLFTAIKSMFTGDTEPSKERQSLQSFLLYLEHGSHVKTSNYSVYGQGGKGLVRYLWEQIQPELQDVGQSIPGHLKFS</sequence>
<dbReference type="Proteomes" id="UP000255066">
    <property type="component" value="Unassembled WGS sequence"/>
</dbReference>
<evidence type="ECO:0000313" key="3">
    <source>
        <dbReference type="Proteomes" id="UP000054735"/>
    </source>
</evidence>
<accession>A0A378IDC1</accession>
<reference evidence="1 3" key="1">
    <citation type="submission" date="2015-11" db="EMBL/GenBank/DDBJ databases">
        <title>Genomic analysis of 38 Legionella species identifies large and diverse effector repertoires.</title>
        <authorList>
            <person name="Burstein D."/>
            <person name="Amaro F."/>
            <person name="Zusman T."/>
            <person name="Lifshitz Z."/>
            <person name="Cohen O."/>
            <person name="Gilbert J.A."/>
            <person name="Pupko T."/>
            <person name="Shuman H.A."/>
            <person name="Segal G."/>
        </authorList>
    </citation>
    <scope>NUCLEOTIDE SEQUENCE [LARGE SCALE GENOMIC DNA]</scope>
    <source>
        <strain evidence="1 3">CDC#1407-AL-14</strain>
    </source>
</reference>
<name>A0A378IDC1_9GAMM</name>
<dbReference type="EMBL" id="UGNW01000001">
    <property type="protein sequence ID" value="STX33238.1"/>
    <property type="molecule type" value="Genomic_DNA"/>
</dbReference>
<dbReference type="RefSeq" id="WP_058524361.1">
    <property type="nucleotide sequence ID" value="NZ_CAAAHV010000007.1"/>
</dbReference>
<proteinExistence type="predicted"/>
<organism evidence="2 4">
    <name type="scientific">Legionella birminghamensis</name>
    <dbReference type="NCBI Taxonomy" id="28083"/>
    <lineage>
        <taxon>Bacteria</taxon>
        <taxon>Pseudomonadati</taxon>
        <taxon>Pseudomonadota</taxon>
        <taxon>Gammaproteobacteria</taxon>
        <taxon>Legionellales</taxon>
        <taxon>Legionellaceae</taxon>
        <taxon>Legionella</taxon>
    </lineage>
</organism>
<dbReference type="OrthoDB" id="5653724at2"/>
<evidence type="ECO:0000313" key="1">
    <source>
        <dbReference type="EMBL" id="KTC68820.1"/>
    </source>
</evidence>